<feature type="compositionally biased region" description="Low complexity" evidence="1">
    <location>
        <begin position="43"/>
        <end position="54"/>
    </location>
</feature>
<dbReference type="EMBL" id="GDJX01009626">
    <property type="protein sequence ID" value="JAT58310.1"/>
    <property type="molecule type" value="Transcribed_RNA"/>
</dbReference>
<gene>
    <name evidence="2" type="primary">dapA_7</name>
    <name evidence="3" type="synonym">dapA_12</name>
    <name evidence="4" type="synonym">dapA_6</name>
    <name evidence="3" type="ORF">g.47846</name>
    <name evidence="4" type="ORF">g.47847</name>
    <name evidence="2" type="ORF">g.47848</name>
</gene>
<feature type="compositionally biased region" description="Polar residues" evidence="1">
    <location>
        <begin position="68"/>
        <end position="84"/>
    </location>
</feature>
<feature type="region of interest" description="Disordered" evidence="1">
    <location>
        <begin position="1"/>
        <end position="144"/>
    </location>
</feature>
<dbReference type="EMBL" id="GDJX01016779">
    <property type="protein sequence ID" value="JAT51157.1"/>
    <property type="molecule type" value="Transcribed_RNA"/>
</dbReference>
<evidence type="ECO:0000313" key="2">
    <source>
        <dbReference type="EMBL" id="JAT51157.1"/>
    </source>
</evidence>
<proteinExistence type="predicted"/>
<evidence type="ECO:0000313" key="4">
    <source>
        <dbReference type="EMBL" id="JAT60054.1"/>
    </source>
</evidence>
<sequence>MQVTHFLDGNGVSTEKIDEQPMLNGEGDHVIVNSEEISVPNRSNSSASSSSLDSSSDEDFIQFDATELNRSLTGNGHIPRSNSKLPPDAGENAQLASDVHTQHGEMAGPNTISPRSEAENTDESSPFGVKQSPPTQVMVRPDGLDPYRIPSSVFEGSKPKSPIEWSVASNESLFSIHDGNSSSSRDHVFLLGRSGELPNFSISPPDGYSPTPMVLHPEPKNLDMGNDLEQAVTTEAANAEAMKDVLMAAADVHFDIKKPPMGNNHHSASTSRHSDASNQSFAFPILMNGRDNSVKQPQTQQQVKTEDHKDAPDDVVPDSTQRNWFSCCSCSFC</sequence>
<evidence type="ECO:0000313" key="3">
    <source>
        <dbReference type="EMBL" id="JAT58310.1"/>
    </source>
</evidence>
<accession>A0A1D1Y945</accession>
<dbReference type="EMBL" id="GDJX01007882">
    <property type="protein sequence ID" value="JAT60054.1"/>
    <property type="molecule type" value="Transcribed_RNA"/>
</dbReference>
<dbReference type="PANTHER" id="PTHR33673">
    <property type="entry name" value="SUPPRESSOR SRP40-LIKE PROTEIN"/>
    <property type="match status" value="1"/>
</dbReference>
<evidence type="ECO:0000256" key="1">
    <source>
        <dbReference type="SAM" id="MobiDB-lite"/>
    </source>
</evidence>
<dbReference type="PANTHER" id="PTHR33673:SF3">
    <property type="entry name" value="SUPPRESSOR SRP40-LIKE PROTEIN"/>
    <property type="match status" value="1"/>
</dbReference>
<reference evidence="2" key="1">
    <citation type="submission" date="2015-07" db="EMBL/GenBank/DDBJ databases">
        <title>Transcriptome Assembly of Anthurium amnicola.</title>
        <authorList>
            <person name="Suzuki J."/>
        </authorList>
    </citation>
    <scope>NUCLEOTIDE SEQUENCE</scope>
</reference>
<feature type="region of interest" description="Disordered" evidence="1">
    <location>
        <begin position="289"/>
        <end position="317"/>
    </location>
</feature>
<feature type="compositionally biased region" description="Low complexity" evidence="1">
    <location>
        <begin position="294"/>
        <end position="303"/>
    </location>
</feature>
<dbReference type="AlphaFoldDB" id="A0A1D1Y945"/>
<organism evidence="2">
    <name type="scientific">Anthurium amnicola</name>
    <dbReference type="NCBI Taxonomy" id="1678845"/>
    <lineage>
        <taxon>Eukaryota</taxon>
        <taxon>Viridiplantae</taxon>
        <taxon>Streptophyta</taxon>
        <taxon>Embryophyta</taxon>
        <taxon>Tracheophyta</taxon>
        <taxon>Spermatophyta</taxon>
        <taxon>Magnoliopsida</taxon>
        <taxon>Liliopsida</taxon>
        <taxon>Araceae</taxon>
        <taxon>Pothoideae</taxon>
        <taxon>Potheae</taxon>
        <taxon>Anthurium</taxon>
    </lineage>
</organism>
<name>A0A1D1Y945_9ARAE</name>
<protein>
    <submittedName>
        <fullName evidence="2">Dihydrodipicolinate synthase</fullName>
    </submittedName>
</protein>